<accession>A0ABR5DM91</accession>
<gene>
    <name evidence="3" type="ORF">MB09_01555</name>
</gene>
<evidence type="ECO:0000256" key="2">
    <source>
        <dbReference type="SAM" id="Phobius"/>
    </source>
</evidence>
<evidence type="ECO:0000313" key="4">
    <source>
        <dbReference type="Proteomes" id="UP000033497"/>
    </source>
</evidence>
<feature type="coiled-coil region" evidence="1">
    <location>
        <begin position="266"/>
        <end position="293"/>
    </location>
</feature>
<dbReference type="RefSeq" id="WP_045079094.1">
    <property type="nucleotide sequence ID" value="NZ_JSVU01000001.1"/>
</dbReference>
<keyword evidence="2" id="KW-1133">Transmembrane helix</keyword>
<dbReference type="Proteomes" id="UP000033497">
    <property type="component" value="Unassembled WGS sequence"/>
</dbReference>
<keyword evidence="1" id="KW-0175">Coiled coil</keyword>
<name>A0ABR5DM91_9FLAO</name>
<keyword evidence="2" id="KW-0812">Transmembrane</keyword>
<protein>
    <submittedName>
        <fullName evidence="3">Uncharacterized protein</fullName>
    </submittedName>
</protein>
<dbReference type="EMBL" id="JSVU01000001">
    <property type="protein sequence ID" value="KJJ39883.1"/>
    <property type="molecule type" value="Genomic_DNA"/>
</dbReference>
<feature type="transmembrane region" description="Helical" evidence="2">
    <location>
        <begin position="191"/>
        <end position="212"/>
    </location>
</feature>
<keyword evidence="2" id="KW-0472">Membrane</keyword>
<feature type="transmembrane region" description="Helical" evidence="2">
    <location>
        <begin position="232"/>
        <end position="252"/>
    </location>
</feature>
<sequence>MKKHTHTVTVYQYRNPKLETHINEEHEKFLKDVEHKAKEYASSNKPEVDFQEGKTYLDFIPAKYQDLIVEAKKQNQPEINHYGAVEKGKQLELREGEISNEINNFNHKIGLKKAEIQRFEQSTVNKDRRWKRRRPFLYAILGADTVLASSLFEIIGLPFYGAIILAIGYGLSLLIFSEYSPTLIRLGKTKFQKIGISVALSLFLISCFYYLANLRIIQLSNYANVFSEGLSEMAFVLFNYLIFISVALYAYFNKPTKEEKIKIDELNVRQKELKNLEKEKDRVLMERNDLGNTNISHRVTSLQVSQYAQNTELELLSKLRIAHNLFIETNIKYRPDKLVPVCFNKGLEPLQTFYQKRE</sequence>
<feature type="transmembrane region" description="Helical" evidence="2">
    <location>
        <begin position="158"/>
        <end position="179"/>
    </location>
</feature>
<evidence type="ECO:0000313" key="3">
    <source>
        <dbReference type="EMBL" id="KJJ39883.1"/>
    </source>
</evidence>
<evidence type="ECO:0000256" key="1">
    <source>
        <dbReference type="SAM" id="Coils"/>
    </source>
</evidence>
<reference evidence="3 4" key="1">
    <citation type="submission" date="2014-10" db="EMBL/GenBank/DDBJ databases">
        <title>Genome sequencing of Vitellibacter vladivostokensis KMM 3516.</title>
        <authorList>
            <person name="Thevarajoo S."/>
            <person name="Selvaratnam C."/>
            <person name="Goh K.M."/>
            <person name="Chong C.S."/>
        </authorList>
    </citation>
    <scope>NUCLEOTIDE SEQUENCE [LARGE SCALE GENOMIC DNA]</scope>
    <source>
        <strain evidence="3 4">KMM 3516</strain>
    </source>
</reference>
<keyword evidence="4" id="KW-1185">Reference proteome</keyword>
<comment type="caution">
    <text evidence="3">The sequence shown here is derived from an EMBL/GenBank/DDBJ whole genome shotgun (WGS) entry which is preliminary data.</text>
</comment>
<organism evidence="3 4">
    <name type="scientific">Aequorivita vladivostokensis</name>
    <dbReference type="NCBI Taxonomy" id="171194"/>
    <lineage>
        <taxon>Bacteria</taxon>
        <taxon>Pseudomonadati</taxon>
        <taxon>Bacteroidota</taxon>
        <taxon>Flavobacteriia</taxon>
        <taxon>Flavobacteriales</taxon>
        <taxon>Flavobacteriaceae</taxon>
        <taxon>Aequorivita</taxon>
    </lineage>
</organism>
<proteinExistence type="predicted"/>
<feature type="transmembrane region" description="Helical" evidence="2">
    <location>
        <begin position="135"/>
        <end position="152"/>
    </location>
</feature>